<evidence type="ECO:0000313" key="2">
    <source>
        <dbReference type="EMBL" id="KAK1377038.1"/>
    </source>
</evidence>
<evidence type="ECO:0000313" key="3">
    <source>
        <dbReference type="Proteomes" id="UP001237642"/>
    </source>
</evidence>
<dbReference type="AlphaFoldDB" id="A0AAD8I361"/>
<dbReference type="Proteomes" id="UP001237642">
    <property type="component" value="Unassembled WGS sequence"/>
</dbReference>
<keyword evidence="1" id="KW-1133">Transmembrane helix</keyword>
<dbReference type="EMBL" id="JAUIZM010000007">
    <property type="protein sequence ID" value="KAK1377038.1"/>
    <property type="molecule type" value="Genomic_DNA"/>
</dbReference>
<keyword evidence="1" id="KW-0472">Membrane</keyword>
<organism evidence="2 3">
    <name type="scientific">Heracleum sosnowskyi</name>
    <dbReference type="NCBI Taxonomy" id="360622"/>
    <lineage>
        <taxon>Eukaryota</taxon>
        <taxon>Viridiplantae</taxon>
        <taxon>Streptophyta</taxon>
        <taxon>Embryophyta</taxon>
        <taxon>Tracheophyta</taxon>
        <taxon>Spermatophyta</taxon>
        <taxon>Magnoliopsida</taxon>
        <taxon>eudicotyledons</taxon>
        <taxon>Gunneridae</taxon>
        <taxon>Pentapetalae</taxon>
        <taxon>asterids</taxon>
        <taxon>campanulids</taxon>
        <taxon>Apiales</taxon>
        <taxon>Apiaceae</taxon>
        <taxon>Apioideae</taxon>
        <taxon>apioid superclade</taxon>
        <taxon>Tordylieae</taxon>
        <taxon>Tordyliinae</taxon>
        <taxon>Heracleum</taxon>
    </lineage>
</organism>
<keyword evidence="3" id="KW-1185">Reference proteome</keyword>
<reference evidence="2" key="2">
    <citation type="submission" date="2023-05" db="EMBL/GenBank/DDBJ databases">
        <authorList>
            <person name="Schelkunov M.I."/>
        </authorList>
    </citation>
    <scope>NUCLEOTIDE SEQUENCE</scope>
    <source>
        <strain evidence="2">Hsosn_3</strain>
        <tissue evidence="2">Leaf</tissue>
    </source>
</reference>
<reference evidence="2" key="1">
    <citation type="submission" date="2023-02" db="EMBL/GenBank/DDBJ databases">
        <title>Genome of toxic invasive species Heracleum sosnowskyi carries increased number of genes despite the absence of recent whole-genome duplications.</title>
        <authorList>
            <person name="Schelkunov M."/>
            <person name="Shtratnikova V."/>
            <person name="Makarenko M."/>
            <person name="Klepikova A."/>
            <person name="Omelchenko D."/>
            <person name="Novikova G."/>
            <person name="Obukhova E."/>
            <person name="Bogdanov V."/>
            <person name="Penin A."/>
            <person name="Logacheva M."/>
        </authorList>
    </citation>
    <scope>NUCLEOTIDE SEQUENCE</scope>
    <source>
        <strain evidence="2">Hsosn_3</strain>
        <tissue evidence="2">Leaf</tissue>
    </source>
</reference>
<comment type="caution">
    <text evidence="2">The sequence shown here is derived from an EMBL/GenBank/DDBJ whole genome shotgun (WGS) entry which is preliminary data.</text>
</comment>
<evidence type="ECO:0008006" key="4">
    <source>
        <dbReference type="Google" id="ProtNLM"/>
    </source>
</evidence>
<evidence type="ECO:0000256" key="1">
    <source>
        <dbReference type="SAM" id="Phobius"/>
    </source>
</evidence>
<keyword evidence="1" id="KW-0812">Transmembrane</keyword>
<accession>A0AAD8I361</accession>
<name>A0AAD8I361_9APIA</name>
<gene>
    <name evidence="2" type="ORF">POM88_033231</name>
</gene>
<sequence>MTVYPDDLYLPPSPSKTPIREKVIDCCVICATVLAVILLVVFVIFISNRFVKMIDAEVPMIEIDSITVSNFSLSNPISAHWNINMTMHSTRSSFEFSDSTVSIFHKSKEEAVWMTRLNGFDMRPKNTTFHFALDFGGLADVNDTTLRAIGDGITDNFGTVEFSVQFKADHSRSRDISRLKKFYENYSTVVNILINWDVLLLLGSPDKTRAMLMTKESSTQFC</sequence>
<feature type="transmembrane region" description="Helical" evidence="1">
    <location>
        <begin position="23"/>
        <end position="46"/>
    </location>
</feature>
<proteinExistence type="predicted"/>
<protein>
    <recommendedName>
        <fullName evidence="4">Late embryogenesis abundant protein LEA-2 subgroup domain-containing protein</fullName>
    </recommendedName>
</protein>